<proteinExistence type="predicted"/>
<name>A0A484Z694_9ENTR</name>
<reference evidence="2 3" key="1">
    <citation type="submission" date="2019-03" db="EMBL/GenBank/DDBJ databases">
        <authorList>
            <consortium name="Pathogen Informatics"/>
        </authorList>
    </citation>
    <scope>NUCLEOTIDE SEQUENCE [LARGE SCALE GENOMIC DNA]</scope>
    <source>
        <strain evidence="2 3">NCTC12126</strain>
    </source>
</reference>
<evidence type="ECO:0000256" key="1">
    <source>
        <dbReference type="SAM" id="MobiDB-lite"/>
    </source>
</evidence>
<dbReference type="Proteomes" id="UP000351155">
    <property type="component" value="Unassembled WGS sequence"/>
</dbReference>
<dbReference type="EMBL" id="CAADIW010000071">
    <property type="protein sequence ID" value="VFS44022.1"/>
    <property type="molecule type" value="Genomic_DNA"/>
</dbReference>
<accession>A0A484Z694</accession>
<organism evidence="2 3">
    <name type="scientific">Enterobacter cancerogenus</name>
    <dbReference type="NCBI Taxonomy" id="69218"/>
    <lineage>
        <taxon>Bacteria</taxon>
        <taxon>Pseudomonadati</taxon>
        <taxon>Pseudomonadota</taxon>
        <taxon>Gammaproteobacteria</taxon>
        <taxon>Enterobacterales</taxon>
        <taxon>Enterobacteriaceae</taxon>
        <taxon>Enterobacter</taxon>
        <taxon>Enterobacter cloacae complex</taxon>
    </lineage>
</organism>
<sequence>MTRLDHDAPLDERTKMGTVGAVALDKAATSPPPPRLAE</sequence>
<dbReference type="AlphaFoldDB" id="A0A484Z694"/>
<feature type="compositionally biased region" description="Basic and acidic residues" evidence="1">
    <location>
        <begin position="1"/>
        <end position="15"/>
    </location>
</feature>
<feature type="region of interest" description="Disordered" evidence="1">
    <location>
        <begin position="1"/>
        <end position="38"/>
    </location>
</feature>
<gene>
    <name evidence="2" type="primary">iaaA_2</name>
    <name evidence="2" type="ORF">NCTC12126_05297</name>
</gene>
<protein>
    <submittedName>
        <fullName evidence="2">Isoaspartyl peptidase</fullName>
    </submittedName>
</protein>
<evidence type="ECO:0000313" key="2">
    <source>
        <dbReference type="EMBL" id="VFS44022.1"/>
    </source>
</evidence>
<evidence type="ECO:0000313" key="3">
    <source>
        <dbReference type="Proteomes" id="UP000351155"/>
    </source>
</evidence>